<evidence type="ECO:0000313" key="6">
    <source>
        <dbReference type="Proteomes" id="UP000297855"/>
    </source>
</evidence>
<evidence type="ECO:0000313" key="5">
    <source>
        <dbReference type="EMBL" id="TGK20293.1"/>
    </source>
</evidence>
<gene>
    <name evidence="5" type="ORF">EHO61_05255</name>
</gene>
<dbReference type="InterPro" id="IPR011010">
    <property type="entry name" value="DNA_brk_join_enz"/>
</dbReference>
<feature type="domain" description="Tyr recombinase" evidence="4">
    <location>
        <begin position="101"/>
        <end position="274"/>
    </location>
</feature>
<dbReference type="EMBL" id="RQEV01000005">
    <property type="protein sequence ID" value="TGK20293.1"/>
    <property type="molecule type" value="Genomic_DNA"/>
</dbReference>
<evidence type="ECO:0000259" key="4">
    <source>
        <dbReference type="PROSITE" id="PS51898"/>
    </source>
</evidence>
<dbReference type="InterPro" id="IPR013762">
    <property type="entry name" value="Integrase-like_cat_sf"/>
</dbReference>
<evidence type="ECO:0000256" key="1">
    <source>
        <dbReference type="ARBA" id="ARBA00008857"/>
    </source>
</evidence>
<comment type="similarity">
    <text evidence="1">Belongs to the 'phage' integrase family.</text>
</comment>
<dbReference type="InterPro" id="IPR050090">
    <property type="entry name" value="Tyrosine_recombinase_XerCD"/>
</dbReference>
<sequence length="274" mass="31450">MLLGTPTYAGALEMNKSLKLTGIPTYDTYILKCNENFRTAGMDEIKTWLESLKGRLRPSTIRMIKAGLKKSILATYENQANSAIFLAALDKSFSEIRLDRPDTKVYSEEILSKKEIEALVQNSSPRTGLIIQSLGNTGLRISELLSIRIQDCIEEGKFVYIRIIGKNRKERRVFLPTSLFRKIRRTFQGKFYLFETKNGKRITRNYAWKEIHRKGKEILNKNIHPHTFRHSFATNTILKKGKDIKAVSQYLGHSSTAITADMYLHSELRPGDLF</sequence>
<dbReference type="SUPFAM" id="SSF56349">
    <property type="entry name" value="DNA breaking-rejoining enzymes"/>
    <property type="match status" value="1"/>
</dbReference>
<dbReference type="Pfam" id="PF00589">
    <property type="entry name" value="Phage_integrase"/>
    <property type="match status" value="1"/>
</dbReference>
<dbReference type="GO" id="GO:0003677">
    <property type="term" value="F:DNA binding"/>
    <property type="evidence" value="ECO:0007669"/>
    <property type="project" value="UniProtKB-KW"/>
</dbReference>
<reference evidence="5" key="1">
    <citation type="journal article" date="2019" name="PLoS Negl. Trop. Dis.">
        <title>Revisiting the worldwide diversity of Leptospira species in the environment.</title>
        <authorList>
            <person name="Vincent A.T."/>
            <person name="Schiettekatte O."/>
            <person name="Bourhy P."/>
            <person name="Veyrier F.J."/>
            <person name="Picardeau M."/>
        </authorList>
    </citation>
    <scope>NUCLEOTIDE SEQUENCE [LARGE SCALE GENOMIC DNA]</scope>
    <source>
        <strain evidence="5">SCS5</strain>
    </source>
</reference>
<keyword evidence="2" id="KW-0238">DNA-binding</keyword>
<dbReference type="Gene3D" id="1.10.443.10">
    <property type="entry name" value="Intergrase catalytic core"/>
    <property type="match status" value="1"/>
</dbReference>
<name>A0A4R9GRQ1_9LEPT</name>
<organism evidence="5 6">
    <name type="scientific">Leptospira fluminis</name>
    <dbReference type="NCBI Taxonomy" id="2484979"/>
    <lineage>
        <taxon>Bacteria</taxon>
        <taxon>Pseudomonadati</taxon>
        <taxon>Spirochaetota</taxon>
        <taxon>Spirochaetia</taxon>
        <taxon>Leptospirales</taxon>
        <taxon>Leptospiraceae</taxon>
        <taxon>Leptospira</taxon>
    </lineage>
</organism>
<keyword evidence="6" id="KW-1185">Reference proteome</keyword>
<dbReference type="PANTHER" id="PTHR30349:SF41">
    <property type="entry name" value="INTEGRASE_RECOMBINASE PROTEIN MJ0367-RELATED"/>
    <property type="match status" value="1"/>
</dbReference>
<keyword evidence="3" id="KW-0233">DNA recombination</keyword>
<proteinExistence type="inferred from homology"/>
<dbReference type="GO" id="GO:0006310">
    <property type="term" value="P:DNA recombination"/>
    <property type="evidence" value="ECO:0007669"/>
    <property type="project" value="UniProtKB-KW"/>
</dbReference>
<dbReference type="PANTHER" id="PTHR30349">
    <property type="entry name" value="PHAGE INTEGRASE-RELATED"/>
    <property type="match status" value="1"/>
</dbReference>
<dbReference type="PROSITE" id="PS51898">
    <property type="entry name" value="TYR_RECOMBINASE"/>
    <property type="match status" value="1"/>
</dbReference>
<dbReference type="InterPro" id="IPR002104">
    <property type="entry name" value="Integrase_catalytic"/>
</dbReference>
<evidence type="ECO:0000256" key="2">
    <source>
        <dbReference type="ARBA" id="ARBA00023125"/>
    </source>
</evidence>
<dbReference type="GO" id="GO:0015074">
    <property type="term" value="P:DNA integration"/>
    <property type="evidence" value="ECO:0007669"/>
    <property type="project" value="InterPro"/>
</dbReference>
<dbReference type="Proteomes" id="UP000297855">
    <property type="component" value="Unassembled WGS sequence"/>
</dbReference>
<protein>
    <submittedName>
        <fullName evidence="5">Integrase</fullName>
    </submittedName>
</protein>
<comment type="caution">
    <text evidence="5">The sequence shown here is derived from an EMBL/GenBank/DDBJ whole genome shotgun (WGS) entry which is preliminary data.</text>
</comment>
<dbReference type="AlphaFoldDB" id="A0A4R9GRQ1"/>
<evidence type="ECO:0000256" key="3">
    <source>
        <dbReference type="ARBA" id="ARBA00023172"/>
    </source>
</evidence>
<dbReference type="OrthoDB" id="334567at2"/>
<accession>A0A4R9GRQ1</accession>